<organism evidence="1">
    <name type="scientific">Brassica napus</name>
    <name type="common">Rape</name>
    <dbReference type="NCBI Taxonomy" id="3708"/>
    <lineage>
        <taxon>Eukaryota</taxon>
        <taxon>Viridiplantae</taxon>
        <taxon>Streptophyta</taxon>
        <taxon>Embryophyta</taxon>
        <taxon>Tracheophyta</taxon>
        <taxon>Spermatophyta</taxon>
        <taxon>Magnoliopsida</taxon>
        <taxon>eudicotyledons</taxon>
        <taxon>Gunneridae</taxon>
        <taxon>Pentapetalae</taxon>
        <taxon>rosids</taxon>
        <taxon>malvids</taxon>
        <taxon>Brassicales</taxon>
        <taxon>Brassicaceae</taxon>
        <taxon>Brassiceae</taxon>
        <taxon>Brassica</taxon>
    </lineage>
</organism>
<sequence length="38" mass="4176">MLPVLFYSTSVRPVTHRMSADLGFLASTPPRPRSGESN</sequence>
<dbReference type="AlphaFoldDB" id="A0A816P4J8"/>
<gene>
    <name evidence="1" type="ORF">DARMORV10_A09P31830.1</name>
</gene>
<dbReference type="EMBL" id="HG994363">
    <property type="protein sequence ID" value="CAF2043765.1"/>
    <property type="molecule type" value="Genomic_DNA"/>
</dbReference>
<proteinExistence type="predicted"/>
<reference evidence="1" key="1">
    <citation type="submission" date="2021-01" db="EMBL/GenBank/DDBJ databases">
        <authorList>
            <consortium name="Genoscope - CEA"/>
            <person name="William W."/>
        </authorList>
    </citation>
    <scope>NUCLEOTIDE SEQUENCE</scope>
</reference>
<dbReference type="Proteomes" id="UP001295469">
    <property type="component" value="Chromosome A09"/>
</dbReference>
<evidence type="ECO:0000313" key="1">
    <source>
        <dbReference type="EMBL" id="CAF2043765.1"/>
    </source>
</evidence>
<name>A0A816P4J8_BRANA</name>
<protein>
    <submittedName>
        <fullName evidence="1">(rape) hypothetical protein</fullName>
    </submittedName>
</protein>
<accession>A0A816P4J8</accession>